<reference evidence="1 2" key="1">
    <citation type="submission" date="2017-03" db="EMBL/GenBank/DDBJ databases">
        <title>Genome analysis of Rhizobial strains effectives or ineffectives for nitrogen fixation isolated from bean seeds.</title>
        <authorList>
            <person name="Peralta H."/>
            <person name="Aguilar-Vera A."/>
            <person name="Mora Y."/>
            <person name="Vargas-Lagunas C."/>
            <person name="Girard L."/>
            <person name="Mora J."/>
        </authorList>
    </citation>
    <scope>NUCLEOTIDE SEQUENCE [LARGE SCALE GENOMIC DNA]</scope>
    <source>
        <strain evidence="1 2">CCGM3</strain>
    </source>
</reference>
<evidence type="ECO:0000313" key="2">
    <source>
        <dbReference type="Proteomes" id="UP000254939"/>
    </source>
</evidence>
<dbReference type="EMBL" id="NAAC01000011">
    <property type="protein sequence ID" value="RDJ12398.1"/>
    <property type="molecule type" value="Genomic_DNA"/>
</dbReference>
<evidence type="ECO:0000313" key="1">
    <source>
        <dbReference type="EMBL" id="RDJ12398.1"/>
    </source>
</evidence>
<dbReference type="AlphaFoldDB" id="A0A370KRH8"/>
<dbReference type="RefSeq" id="WP_114713026.1">
    <property type="nucleotide sequence ID" value="NZ_KZ857259.1"/>
</dbReference>
<protein>
    <submittedName>
        <fullName evidence="1">Uncharacterized protein</fullName>
    </submittedName>
</protein>
<comment type="caution">
    <text evidence="1">The sequence shown here is derived from an EMBL/GenBank/DDBJ whole genome shotgun (WGS) entry which is preliminary data.</text>
</comment>
<sequence length="98" mass="11047">MPKTAIPAAGEAMPKQDPLDIQTWEIVCEMEKPIWTIHDLLTATGLIAPELEGDDAVGALQRIVFLAQDAWKAAEEMRGQLFHLNHPRREEFAKERAQ</sequence>
<name>A0A370KRH8_9HYPH</name>
<dbReference type="Proteomes" id="UP000254939">
    <property type="component" value="Unassembled WGS sequence"/>
</dbReference>
<gene>
    <name evidence="1" type="ORF">B5K06_11720</name>
</gene>
<organism evidence="1 2">
    <name type="scientific">Rhizobium grahamii</name>
    <dbReference type="NCBI Taxonomy" id="1120045"/>
    <lineage>
        <taxon>Bacteria</taxon>
        <taxon>Pseudomonadati</taxon>
        <taxon>Pseudomonadota</taxon>
        <taxon>Alphaproteobacteria</taxon>
        <taxon>Hyphomicrobiales</taxon>
        <taxon>Rhizobiaceae</taxon>
        <taxon>Rhizobium/Agrobacterium group</taxon>
        <taxon>Rhizobium</taxon>
    </lineage>
</organism>
<proteinExistence type="predicted"/>
<accession>A0A370KRH8</accession>